<keyword evidence="1" id="KW-0479">Metal-binding</keyword>
<evidence type="ECO:0000256" key="2">
    <source>
        <dbReference type="SAM" id="MobiDB-lite"/>
    </source>
</evidence>
<feature type="compositionally biased region" description="Basic residues" evidence="2">
    <location>
        <begin position="127"/>
        <end position="136"/>
    </location>
</feature>
<dbReference type="InterPro" id="IPR013087">
    <property type="entry name" value="Znf_C2H2_type"/>
</dbReference>
<gene>
    <name evidence="4" type="ORF">HPULCUR_011788</name>
</gene>
<sequence length="236" mass="27053">MSSKSPKNLTVDTIDDNTAKVLIALHHGCYICGQFYRTPSTALNHVRTVHGRDIPGRGRGKARPIKKCYQYVMRMDTDDFDEAHYSRPSCWFHCPLNEIVLFQDHTIKEHNPKPITIGSDDEYGTKKGTKSRRKKPASLPRGRPSSSSSNYSFSSNIDYLIFSDDEEDPIIRPITQEYIISSDEEEEEVAIIRPSSHQSRILDDPKDISGISEDRKSELYQKIDELVDLFNAIFRR</sequence>
<evidence type="ECO:0000259" key="3">
    <source>
        <dbReference type="PROSITE" id="PS50157"/>
    </source>
</evidence>
<reference evidence="4 5" key="1">
    <citation type="submission" date="2024-04" db="EMBL/GenBank/DDBJ databases">
        <title>genome sequences of Mucor flavus KT1a and Helicostylum pulchrum KT1b strains isolation_sourced from the surface of a dry-aged beef.</title>
        <authorList>
            <person name="Toyotome T."/>
            <person name="Hosono M."/>
            <person name="Torimaru M."/>
            <person name="Fukuda K."/>
            <person name="Mikami N."/>
        </authorList>
    </citation>
    <scope>NUCLEOTIDE SEQUENCE [LARGE SCALE GENOMIC DNA]</scope>
    <source>
        <strain evidence="4 5">KT1b</strain>
    </source>
</reference>
<dbReference type="EMBL" id="BAABUJ010000060">
    <property type="protein sequence ID" value="GAA5806257.1"/>
    <property type="molecule type" value="Genomic_DNA"/>
</dbReference>
<keyword evidence="1" id="KW-0862">Zinc</keyword>
<dbReference type="Proteomes" id="UP001476247">
    <property type="component" value="Unassembled WGS sequence"/>
</dbReference>
<accession>A0ABP9YI07</accession>
<name>A0ABP9YI07_9FUNG</name>
<proteinExistence type="predicted"/>
<dbReference type="PROSITE" id="PS50157">
    <property type="entry name" value="ZINC_FINGER_C2H2_2"/>
    <property type="match status" value="1"/>
</dbReference>
<keyword evidence="1" id="KW-0863">Zinc-finger</keyword>
<evidence type="ECO:0000313" key="5">
    <source>
        <dbReference type="Proteomes" id="UP001476247"/>
    </source>
</evidence>
<feature type="domain" description="C2H2-type" evidence="3">
    <location>
        <begin position="27"/>
        <end position="55"/>
    </location>
</feature>
<dbReference type="PROSITE" id="PS00028">
    <property type="entry name" value="ZINC_FINGER_C2H2_1"/>
    <property type="match status" value="1"/>
</dbReference>
<evidence type="ECO:0000256" key="1">
    <source>
        <dbReference type="PROSITE-ProRule" id="PRU00042"/>
    </source>
</evidence>
<evidence type="ECO:0000313" key="4">
    <source>
        <dbReference type="EMBL" id="GAA5806257.1"/>
    </source>
</evidence>
<organism evidence="4 5">
    <name type="scientific">Helicostylum pulchrum</name>
    <dbReference type="NCBI Taxonomy" id="562976"/>
    <lineage>
        <taxon>Eukaryota</taxon>
        <taxon>Fungi</taxon>
        <taxon>Fungi incertae sedis</taxon>
        <taxon>Mucoromycota</taxon>
        <taxon>Mucoromycotina</taxon>
        <taxon>Mucoromycetes</taxon>
        <taxon>Mucorales</taxon>
        <taxon>Mucorineae</taxon>
        <taxon>Mucoraceae</taxon>
        <taxon>Helicostylum</taxon>
    </lineage>
</organism>
<feature type="region of interest" description="Disordered" evidence="2">
    <location>
        <begin position="110"/>
        <end position="151"/>
    </location>
</feature>
<keyword evidence="5" id="KW-1185">Reference proteome</keyword>
<protein>
    <recommendedName>
        <fullName evidence="3">C2H2-type domain-containing protein</fullName>
    </recommendedName>
</protein>
<comment type="caution">
    <text evidence="4">The sequence shown here is derived from an EMBL/GenBank/DDBJ whole genome shotgun (WGS) entry which is preliminary data.</text>
</comment>